<feature type="non-terminal residue" evidence="6">
    <location>
        <position position="1"/>
    </location>
</feature>
<dbReference type="GO" id="GO:0016787">
    <property type="term" value="F:hydrolase activity"/>
    <property type="evidence" value="ECO:0007669"/>
    <property type="project" value="UniProtKB-KW"/>
</dbReference>
<dbReference type="EMBL" id="MU859124">
    <property type="protein sequence ID" value="KAK3952419.1"/>
    <property type="molecule type" value="Genomic_DNA"/>
</dbReference>
<keyword evidence="7" id="KW-1185">Reference proteome</keyword>
<dbReference type="CDD" id="cd18793">
    <property type="entry name" value="SF2_C_SNF"/>
    <property type="match status" value="1"/>
</dbReference>
<dbReference type="SUPFAM" id="SSF52540">
    <property type="entry name" value="P-loop containing nucleoside triphosphate hydrolases"/>
    <property type="match status" value="2"/>
</dbReference>
<keyword evidence="2 6" id="KW-0378">Hydrolase</keyword>
<reference evidence="6" key="1">
    <citation type="journal article" date="2023" name="Mol. Phylogenet. Evol.">
        <title>Genome-scale phylogeny and comparative genomics of the fungal order Sordariales.</title>
        <authorList>
            <person name="Hensen N."/>
            <person name="Bonometti L."/>
            <person name="Westerberg I."/>
            <person name="Brannstrom I.O."/>
            <person name="Guillou S."/>
            <person name="Cros-Aarteil S."/>
            <person name="Calhoun S."/>
            <person name="Haridas S."/>
            <person name="Kuo A."/>
            <person name="Mondo S."/>
            <person name="Pangilinan J."/>
            <person name="Riley R."/>
            <person name="LaButti K."/>
            <person name="Andreopoulos B."/>
            <person name="Lipzen A."/>
            <person name="Chen C."/>
            <person name="Yan M."/>
            <person name="Daum C."/>
            <person name="Ng V."/>
            <person name="Clum A."/>
            <person name="Steindorff A."/>
            <person name="Ohm R.A."/>
            <person name="Martin F."/>
            <person name="Silar P."/>
            <person name="Natvig D.O."/>
            <person name="Lalanne C."/>
            <person name="Gautier V."/>
            <person name="Ament-Velasquez S.L."/>
            <person name="Kruys A."/>
            <person name="Hutchinson M.I."/>
            <person name="Powell A.J."/>
            <person name="Barry K."/>
            <person name="Miller A.N."/>
            <person name="Grigoriev I.V."/>
            <person name="Debuchy R."/>
            <person name="Gladieux P."/>
            <person name="Hiltunen Thoren M."/>
            <person name="Johannesson H."/>
        </authorList>
    </citation>
    <scope>NUCLEOTIDE SEQUENCE</scope>
    <source>
        <strain evidence="6">CBS 626.80</strain>
    </source>
</reference>
<dbReference type="GO" id="GO:0005634">
    <property type="term" value="C:nucleus"/>
    <property type="evidence" value="ECO:0007669"/>
    <property type="project" value="TreeGrafter"/>
</dbReference>
<dbReference type="GO" id="GO:0006281">
    <property type="term" value="P:DNA repair"/>
    <property type="evidence" value="ECO:0007669"/>
    <property type="project" value="TreeGrafter"/>
</dbReference>
<comment type="caution">
    <text evidence="6">The sequence shown here is derived from an EMBL/GenBank/DDBJ whole genome shotgun (WGS) entry which is preliminary data.</text>
</comment>
<proteinExistence type="predicted"/>
<organism evidence="6 7">
    <name type="scientific">Pseudoneurospora amorphoporcata</name>
    <dbReference type="NCBI Taxonomy" id="241081"/>
    <lineage>
        <taxon>Eukaryota</taxon>
        <taxon>Fungi</taxon>
        <taxon>Dikarya</taxon>
        <taxon>Ascomycota</taxon>
        <taxon>Pezizomycotina</taxon>
        <taxon>Sordariomycetes</taxon>
        <taxon>Sordariomycetidae</taxon>
        <taxon>Sordariales</taxon>
        <taxon>Sordariaceae</taxon>
        <taxon>Pseudoneurospora</taxon>
    </lineage>
</organism>
<accession>A0AAN6NUQ0</accession>
<keyword evidence="1" id="KW-0547">Nucleotide-binding</keyword>
<dbReference type="PANTHER" id="PTHR45626:SF22">
    <property type="entry name" value="DNA REPAIR PROTEIN RAD5"/>
    <property type="match status" value="1"/>
</dbReference>
<dbReference type="InterPro" id="IPR027417">
    <property type="entry name" value="P-loop_NTPase"/>
</dbReference>
<dbReference type="Pfam" id="PF00271">
    <property type="entry name" value="Helicase_C"/>
    <property type="match status" value="1"/>
</dbReference>
<dbReference type="GO" id="GO:0005524">
    <property type="term" value="F:ATP binding"/>
    <property type="evidence" value="ECO:0007669"/>
    <property type="project" value="UniProtKB-KW"/>
</dbReference>
<evidence type="ECO:0000313" key="6">
    <source>
        <dbReference type="EMBL" id="KAK3952419.1"/>
    </source>
</evidence>
<evidence type="ECO:0000256" key="4">
    <source>
        <dbReference type="SAM" id="MobiDB-lite"/>
    </source>
</evidence>
<feature type="compositionally biased region" description="Basic and acidic residues" evidence="4">
    <location>
        <begin position="642"/>
        <end position="655"/>
    </location>
</feature>
<dbReference type="InterPro" id="IPR049730">
    <property type="entry name" value="SNF2/RAD54-like_C"/>
</dbReference>
<dbReference type="Pfam" id="PF00176">
    <property type="entry name" value="SNF2-rel_dom"/>
    <property type="match status" value="1"/>
</dbReference>
<feature type="region of interest" description="Disordered" evidence="4">
    <location>
        <begin position="632"/>
        <end position="655"/>
    </location>
</feature>
<dbReference type="Gene3D" id="3.40.50.300">
    <property type="entry name" value="P-loop containing nucleotide triphosphate hydrolases"/>
    <property type="match status" value="1"/>
</dbReference>
<evidence type="ECO:0000256" key="2">
    <source>
        <dbReference type="ARBA" id="ARBA00022801"/>
    </source>
</evidence>
<keyword evidence="3" id="KW-0067">ATP-binding</keyword>
<name>A0AAN6NUQ0_9PEZI</name>
<sequence length="655" mass="72845">ISSNNCAPATKRRFSLTLNNKFTNYTLPPSTTTQVYYSTLAALDSVPNARFKALFPAGSLTKRQKIPKKGVPIVLDRMLINIFSPQDRVVEKDAGKRLRQVSVFLQHPIELASNIQYYNLQFFIKLRRNKCITYLIRKYIVNNSHIAIGAKIANEVNSIFESLGGEPFDEKGLQFIPPIALLFVLKREPRNHFPQKSQAGIDTLGKSNFLPKETPQGNFGGLIADDIGMGKSLTILVSILYTLGDAEIFADFSSRPQNVAPADRKTPTRTTLVIISSAQTSYMPGTLKVSVFHGQNRPKEIEQSADVVLTTVVLDEAHWIRNSSSKQFKTTAGLSTSRRWYLTGTPIQNKLNNLASLAGFLRLSPYPNRLAVDKSILPMKNKMSVVLFAAITKLRRLYDFGILSSSHTSPAGLKKRTEDCDMFCERYSSQDEDGSLLLREEEFCPYCSRPLCTQTSVINIGYPTPSSVSGGNTERAISPLDFSVENNHCTKLTKVRDNVLQYLQTEPAGATTKHLIFSEWTLTLDYLAQLMQQSGISYVQIDGRTSPAERSKHLRAFQESSQISVLLISIGTGAIGLTLTAASHIHIVEPQWNPSVEDQAIGRAHRMGQTKEVVVTRYIMQGTVEQVRIAPKTTSNVQPEGSIERMERTEATSDS</sequence>
<dbReference type="GO" id="GO:0008094">
    <property type="term" value="F:ATP-dependent activity, acting on DNA"/>
    <property type="evidence" value="ECO:0007669"/>
    <property type="project" value="TreeGrafter"/>
</dbReference>
<evidence type="ECO:0000256" key="1">
    <source>
        <dbReference type="ARBA" id="ARBA00022741"/>
    </source>
</evidence>
<reference evidence="6" key="2">
    <citation type="submission" date="2023-06" db="EMBL/GenBank/DDBJ databases">
        <authorList>
            <consortium name="Lawrence Berkeley National Laboratory"/>
            <person name="Mondo S.J."/>
            <person name="Hensen N."/>
            <person name="Bonometti L."/>
            <person name="Westerberg I."/>
            <person name="Brannstrom I.O."/>
            <person name="Guillou S."/>
            <person name="Cros-Aarteil S."/>
            <person name="Calhoun S."/>
            <person name="Haridas S."/>
            <person name="Kuo A."/>
            <person name="Pangilinan J."/>
            <person name="Riley R."/>
            <person name="Labutti K."/>
            <person name="Andreopoulos B."/>
            <person name="Lipzen A."/>
            <person name="Chen C."/>
            <person name="Yanf M."/>
            <person name="Daum C."/>
            <person name="Ng V."/>
            <person name="Clum A."/>
            <person name="Steindorff A."/>
            <person name="Ohm R."/>
            <person name="Martin F."/>
            <person name="Silar P."/>
            <person name="Natvig D."/>
            <person name="Lalanne C."/>
            <person name="Gautier V."/>
            <person name="Ament-Velasquez S.L."/>
            <person name="Kruys A."/>
            <person name="Hutchinson M.I."/>
            <person name="Powell A.J."/>
            <person name="Barry K."/>
            <person name="Miller A.N."/>
            <person name="Grigoriev I.V."/>
            <person name="Debuchy R."/>
            <person name="Gladieux P."/>
            <person name="Thoren M.H."/>
            <person name="Johannesson H."/>
        </authorList>
    </citation>
    <scope>NUCLEOTIDE SEQUENCE</scope>
    <source>
        <strain evidence="6">CBS 626.80</strain>
    </source>
</reference>
<dbReference type="InterPro" id="IPR038718">
    <property type="entry name" value="SNF2-like_sf"/>
</dbReference>
<gene>
    <name evidence="6" type="ORF">QBC32DRAFT_341514</name>
</gene>
<dbReference type="InterPro" id="IPR001650">
    <property type="entry name" value="Helicase_C-like"/>
</dbReference>
<evidence type="ECO:0000256" key="3">
    <source>
        <dbReference type="ARBA" id="ARBA00022840"/>
    </source>
</evidence>
<dbReference type="PROSITE" id="PS51194">
    <property type="entry name" value="HELICASE_CTER"/>
    <property type="match status" value="1"/>
</dbReference>
<dbReference type="Proteomes" id="UP001303222">
    <property type="component" value="Unassembled WGS sequence"/>
</dbReference>
<evidence type="ECO:0000313" key="7">
    <source>
        <dbReference type="Proteomes" id="UP001303222"/>
    </source>
</evidence>
<dbReference type="SMART" id="SM00490">
    <property type="entry name" value="HELICc"/>
    <property type="match status" value="1"/>
</dbReference>
<dbReference type="InterPro" id="IPR050628">
    <property type="entry name" value="SNF2_RAD54_helicase_TF"/>
</dbReference>
<dbReference type="InterPro" id="IPR000330">
    <property type="entry name" value="SNF2_N"/>
</dbReference>
<dbReference type="Gene3D" id="3.40.50.10810">
    <property type="entry name" value="Tandem AAA-ATPase domain"/>
    <property type="match status" value="1"/>
</dbReference>
<dbReference type="PANTHER" id="PTHR45626">
    <property type="entry name" value="TRANSCRIPTION TERMINATION FACTOR 2-RELATED"/>
    <property type="match status" value="1"/>
</dbReference>
<evidence type="ECO:0000259" key="5">
    <source>
        <dbReference type="PROSITE" id="PS51194"/>
    </source>
</evidence>
<feature type="domain" description="Helicase C-terminal" evidence="5">
    <location>
        <begin position="498"/>
        <end position="654"/>
    </location>
</feature>
<dbReference type="AlphaFoldDB" id="A0AAN6NUQ0"/>
<protein>
    <submittedName>
        <fullName evidence="6">P-loop containing nucleoside triphosphate hydrolase protein</fullName>
    </submittedName>
</protein>